<dbReference type="PANTHER" id="PTHR30388:SF6">
    <property type="entry name" value="XANTHINE DEHYDROGENASE SUBUNIT A-RELATED"/>
    <property type="match status" value="1"/>
</dbReference>
<dbReference type="AlphaFoldDB" id="A0A265N8P0"/>
<organism evidence="2 3">
    <name type="scientific">Virgibacillus indicus</name>
    <dbReference type="NCBI Taxonomy" id="2024554"/>
    <lineage>
        <taxon>Bacteria</taxon>
        <taxon>Bacillati</taxon>
        <taxon>Bacillota</taxon>
        <taxon>Bacilli</taxon>
        <taxon>Bacillales</taxon>
        <taxon>Bacillaceae</taxon>
        <taxon>Virgibacillus</taxon>
    </lineage>
</organism>
<keyword evidence="3" id="KW-1185">Reference proteome</keyword>
<proteinExistence type="predicted"/>
<dbReference type="OrthoDB" id="2889025at2"/>
<dbReference type="InterPro" id="IPR052698">
    <property type="entry name" value="MoCofactor_Util/Proc"/>
</dbReference>
<reference evidence="2 3" key="1">
    <citation type="submission" date="2017-08" db="EMBL/GenBank/DDBJ databases">
        <title>Virgibacillus indicus sp. nov. and Virgibacillus profoundi sp. nov, two moderately halophilic bacteria isolated from marine sediment by using the Microfluidic Streak Plate.</title>
        <authorList>
            <person name="Xu B."/>
            <person name="Hu B."/>
            <person name="Wang J."/>
            <person name="Zhu Y."/>
            <person name="Huang L."/>
            <person name="Du W."/>
            <person name="Huang Y."/>
        </authorList>
    </citation>
    <scope>NUCLEOTIDE SEQUENCE [LARGE SCALE GENOMIC DNA]</scope>
    <source>
        <strain evidence="2 3">IO3-P2-C2</strain>
    </source>
</reference>
<name>A0A265N8P0_9BACI</name>
<dbReference type="Pfam" id="PF02625">
    <property type="entry name" value="XdhC_CoxI"/>
    <property type="match status" value="1"/>
</dbReference>
<dbReference type="Proteomes" id="UP000216498">
    <property type="component" value="Unassembled WGS sequence"/>
</dbReference>
<dbReference type="RefSeq" id="WP_094886512.1">
    <property type="nucleotide sequence ID" value="NZ_NPMS01000007.1"/>
</dbReference>
<dbReference type="InterPro" id="IPR003777">
    <property type="entry name" value="XdhC_CoxI"/>
</dbReference>
<evidence type="ECO:0000259" key="1">
    <source>
        <dbReference type="Pfam" id="PF02625"/>
    </source>
</evidence>
<dbReference type="EMBL" id="NPMS01000007">
    <property type="protein sequence ID" value="OZU87824.1"/>
    <property type="molecule type" value="Genomic_DNA"/>
</dbReference>
<gene>
    <name evidence="2" type="ORF">CIL03_14045</name>
</gene>
<evidence type="ECO:0000313" key="2">
    <source>
        <dbReference type="EMBL" id="OZU87824.1"/>
    </source>
</evidence>
<protein>
    <submittedName>
        <fullName evidence="2">Sulfurylase small subunit</fullName>
    </submittedName>
</protein>
<dbReference type="PANTHER" id="PTHR30388">
    <property type="entry name" value="ALDEHYDE OXIDOREDUCTASE MOLYBDENUM COFACTOR ASSEMBLY PROTEIN"/>
    <property type="match status" value="1"/>
</dbReference>
<comment type="caution">
    <text evidence="2">The sequence shown here is derived from an EMBL/GenBank/DDBJ whole genome shotgun (WGS) entry which is preliminary data.</text>
</comment>
<sequence length="118" mass="12747">MNNIDFYKRVMSVREQRSKAAVATIIRTKGSTPRNTGAKMIVFPNGEIYGTIGGGCGEGEVIEKSFSVIKSGVPSQHQVDLTEGLMYEDGGICGGIMDVFIEPVHNVNDNESLHSISI</sequence>
<evidence type="ECO:0000313" key="3">
    <source>
        <dbReference type="Proteomes" id="UP000216498"/>
    </source>
</evidence>
<feature type="domain" description="XdhC- CoxI" evidence="1">
    <location>
        <begin position="14"/>
        <end position="78"/>
    </location>
</feature>
<accession>A0A265N8P0</accession>